<sequence length="187" mass="21609">MKKPVKTFLKIGGIIIVLAAVVVFIMRYSTKAHSPEATVNYTQGDLKIEVFYNRPYKKERVIFGELVPYNEVWRTGANEATTFETNKDIMVDGSLLEAGKYTLWTIPMEDSWKVIFNKNMYPWGIDMEEKAYRDPEFDALVLEVPTKDLQRTIEQFTIAFNEENEFINLNLAWAETLVSVPIKPEKA</sequence>
<keyword evidence="3" id="KW-1185">Reference proteome</keyword>
<dbReference type="AlphaFoldDB" id="A0A1I2JY77"/>
<name>A0A1I2JY77_9FLAO</name>
<gene>
    <name evidence="2" type="ORF">SAMN04488033_10116</name>
</gene>
<dbReference type="EMBL" id="FOOH01000001">
    <property type="protein sequence ID" value="SFF57781.1"/>
    <property type="molecule type" value="Genomic_DNA"/>
</dbReference>
<dbReference type="Pfam" id="PF11138">
    <property type="entry name" value="DUF2911"/>
    <property type="match status" value="1"/>
</dbReference>
<evidence type="ECO:0000313" key="2">
    <source>
        <dbReference type="EMBL" id="SFF57781.1"/>
    </source>
</evidence>
<evidence type="ECO:0000256" key="1">
    <source>
        <dbReference type="SAM" id="Phobius"/>
    </source>
</evidence>
<dbReference type="RefSeq" id="WP_075326178.1">
    <property type="nucleotide sequence ID" value="NZ_FOOH01000001.1"/>
</dbReference>
<feature type="transmembrane region" description="Helical" evidence="1">
    <location>
        <begin position="7"/>
        <end position="26"/>
    </location>
</feature>
<protein>
    <recommendedName>
        <fullName evidence="4">DUF2911 domain-containing protein</fullName>
    </recommendedName>
</protein>
<dbReference type="Proteomes" id="UP000199116">
    <property type="component" value="Unassembled WGS sequence"/>
</dbReference>
<organism evidence="2 3">
    <name type="scientific">Salegentibacter agarivorans</name>
    <dbReference type="NCBI Taxonomy" id="345907"/>
    <lineage>
        <taxon>Bacteria</taxon>
        <taxon>Pseudomonadati</taxon>
        <taxon>Bacteroidota</taxon>
        <taxon>Flavobacteriia</taxon>
        <taxon>Flavobacteriales</taxon>
        <taxon>Flavobacteriaceae</taxon>
        <taxon>Salegentibacter</taxon>
    </lineage>
</organism>
<keyword evidence="1" id="KW-0472">Membrane</keyword>
<keyword evidence="1" id="KW-0812">Transmembrane</keyword>
<dbReference type="InterPro" id="IPR021314">
    <property type="entry name" value="DUF2911"/>
</dbReference>
<reference evidence="3" key="1">
    <citation type="submission" date="2016-10" db="EMBL/GenBank/DDBJ databases">
        <authorList>
            <person name="Varghese N."/>
            <person name="Submissions S."/>
        </authorList>
    </citation>
    <scope>NUCLEOTIDE SEQUENCE [LARGE SCALE GENOMIC DNA]</scope>
    <source>
        <strain evidence="3">DSM 23515</strain>
    </source>
</reference>
<evidence type="ECO:0000313" key="3">
    <source>
        <dbReference type="Proteomes" id="UP000199116"/>
    </source>
</evidence>
<proteinExistence type="predicted"/>
<evidence type="ECO:0008006" key="4">
    <source>
        <dbReference type="Google" id="ProtNLM"/>
    </source>
</evidence>
<accession>A0A1I2JY77</accession>
<keyword evidence="1" id="KW-1133">Transmembrane helix</keyword>